<keyword evidence="8" id="KW-1185">Reference proteome</keyword>
<proteinExistence type="predicted"/>
<evidence type="ECO:0000256" key="2">
    <source>
        <dbReference type="ARBA" id="ARBA00022692"/>
    </source>
</evidence>
<dbReference type="InterPro" id="IPR052902">
    <property type="entry name" value="ABC-2_transporter"/>
</dbReference>
<dbReference type="InterPro" id="IPR013525">
    <property type="entry name" value="ABC2_TM"/>
</dbReference>
<dbReference type="PANTHER" id="PTHR43027">
    <property type="entry name" value="DOXORUBICIN RESISTANCE ABC TRANSPORTER PERMEASE PROTEIN DRRC-RELATED"/>
    <property type="match status" value="1"/>
</dbReference>
<accession>A0A6N7R3A6</accession>
<protein>
    <submittedName>
        <fullName evidence="7">ABC transporter permease</fullName>
    </submittedName>
</protein>
<evidence type="ECO:0000256" key="4">
    <source>
        <dbReference type="ARBA" id="ARBA00023136"/>
    </source>
</evidence>
<dbReference type="GO" id="GO:0016020">
    <property type="term" value="C:membrane"/>
    <property type="evidence" value="ECO:0007669"/>
    <property type="project" value="UniProtKB-SubCell"/>
</dbReference>
<feature type="transmembrane region" description="Helical" evidence="5">
    <location>
        <begin position="340"/>
        <end position="361"/>
    </location>
</feature>
<evidence type="ECO:0000259" key="6">
    <source>
        <dbReference type="Pfam" id="PF12698"/>
    </source>
</evidence>
<organism evidence="7 8">
    <name type="scientific">Gracilibacillus thailandensis</name>
    <dbReference type="NCBI Taxonomy" id="563735"/>
    <lineage>
        <taxon>Bacteria</taxon>
        <taxon>Bacillati</taxon>
        <taxon>Bacillota</taxon>
        <taxon>Bacilli</taxon>
        <taxon>Bacillales</taxon>
        <taxon>Bacillaceae</taxon>
        <taxon>Gracilibacillus</taxon>
    </lineage>
</organism>
<comment type="caution">
    <text evidence="7">The sequence shown here is derived from an EMBL/GenBank/DDBJ whole genome shotgun (WGS) entry which is preliminary data.</text>
</comment>
<name>A0A6N7R3A6_9BACI</name>
<gene>
    <name evidence="7" type="ORF">GH885_12250</name>
</gene>
<reference evidence="7 8" key="1">
    <citation type="submission" date="2019-10" db="EMBL/GenBank/DDBJ databases">
        <title>Gracilibacillus salitolerans sp. nov., a moderate halophile isolated from a saline soil in northwest China.</title>
        <authorList>
            <person name="Gan L."/>
        </authorList>
    </citation>
    <scope>NUCLEOTIDE SEQUENCE [LARGE SCALE GENOMIC DNA]</scope>
    <source>
        <strain evidence="7 8">TP2-8</strain>
    </source>
</reference>
<evidence type="ECO:0000256" key="5">
    <source>
        <dbReference type="SAM" id="Phobius"/>
    </source>
</evidence>
<dbReference type="GO" id="GO:0140359">
    <property type="term" value="F:ABC-type transporter activity"/>
    <property type="evidence" value="ECO:0007669"/>
    <property type="project" value="InterPro"/>
</dbReference>
<feature type="transmembrane region" description="Helical" evidence="5">
    <location>
        <begin position="302"/>
        <end position="328"/>
    </location>
</feature>
<feature type="transmembrane region" description="Helical" evidence="5">
    <location>
        <begin position="262"/>
        <end position="290"/>
    </location>
</feature>
<feature type="transmembrane region" description="Helical" evidence="5">
    <location>
        <begin position="393"/>
        <end position="415"/>
    </location>
</feature>
<feature type="transmembrane region" description="Helical" evidence="5">
    <location>
        <begin position="20"/>
        <end position="37"/>
    </location>
</feature>
<sequence length="422" mass="46737">MGSFIKKDLFLFLRDRKELVVALLLPIVIIFVLNLAFDGLFDSDEEAMLDIHLALVNQDNQENVTESLQEKLIEEGSFDEMEATAIAEQASYADPVEALANFLESEDLQNWVTIHDLDEAEAIDQVEQGEIDGMLVIPNDFTVESLYAAFTGEPPAVSLAYKMEEETANNGTMYDIINGFIDNLNYQFAMQQIAGSNEVEVVQPQGGVEQLGEGETFTMSQYFTLAMGILFALFLSITVAAKTGEEIRQQVFDRILVTNSHPMLFLIGKMVSTFILAWLQISIVFGLAHLILDVFPGRSLDFWLGVAVITLLFALAVAGLAAVFTSIALQMHNIDAANGVFNVIAMVLAVLGGNFVPIYVFPDWMQRVSEWTPNGLTLSMMMEWLQYQQVSSLIMPSLMLVGFFVLCTLVGLAMYPKRGGAK</sequence>
<keyword evidence="4 5" id="KW-0472">Membrane</keyword>
<feature type="transmembrane region" description="Helical" evidence="5">
    <location>
        <begin position="222"/>
        <end position="241"/>
    </location>
</feature>
<evidence type="ECO:0000313" key="8">
    <source>
        <dbReference type="Proteomes" id="UP000435187"/>
    </source>
</evidence>
<evidence type="ECO:0000313" key="7">
    <source>
        <dbReference type="EMBL" id="MRI67106.1"/>
    </source>
</evidence>
<comment type="subcellular location">
    <subcellularLocation>
        <location evidence="1">Membrane</location>
        <topology evidence="1">Multi-pass membrane protein</topology>
    </subcellularLocation>
</comment>
<dbReference type="EMBL" id="WJEE01000025">
    <property type="protein sequence ID" value="MRI67106.1"/>
    <property type="molecule type" value="Genomic_DNA"/>
</dbReference>
<feature type="domain" description="ABC-2 type transporter transmembrane" evidence="6">
    <location>
        <begin position="19"/>
        <end position="412"/>
    </location>
</feature>
<dbReference type="AlphaFoldDB" id="A0A6N7R3A6"/>
<dbReference type="Pfam" id="PF12698">
    <property type="entry name" value="ABC2_membrane_3"/>
    <property type="match status" value="1"/>
</dbReference>
<evidence type="ECO:0000256" key="1">
    <source>
        <dbReference type="ARBA" id="ARBA00004141"/>
    </source>
</evidence>
<dbReference type="RefSeq" id="WP_163578646.1">
    <property type="nucleotide sequence ID" value="NZ_JBHUMW010000091.1"/>
</dbReference>
<dbReference type="Proteomes" id="UP000435187">
    <property type="component" value="Unassembled WGS sequence"/>
</dbReference>
<dbReference type="Gene3D" id="3.40.1710.10">
    <property type="entry name" value="abc type-2 transporter like domain"/>
    <property type="match status" value="1"/>
</dbReference>
<keyword evidence="3 5" id="KW-1133">Transmembrane helix</keyword>
<keyword evidence="2 5" id="KW-0812">Transmembrane</keyword>
<evidence type="ECO:0000256" key="3">
    <source>
        <dbReference type="ARBA" id="ARBA00022989"/>
    </source>
</evidence>
<dbReference type="PANTHER" id="PTHR43027:SF1">
    <property type="entry name" value="DOXORUBICIN RESISTANCE ABC TRANSPORTER PERMEASE PROTEIN DRRC-RELATED"/>
    <property type="match status" value="1"/>
</dbReference>